<dbReference type="CDD" id="cd22454">
    <property type="entry name" value="KH-I_Mextli_like"/>
    <property type="match status" value="1"/>
</dbReference>
<evidence type="ECO:0000256" key="2">
    <source>
        <dbReference type="SAM" id="MobiDB-lite"/>
    </source>
</evidence>
<dbReference type="InterPro" id="IPR040160">
    <property type="entry name" value="Mxt"/>
</dbReference>
<feature type="region of interest" description="Disordered" evidence="2">
    <location>
        <begin position="503"/>
        <end position="542"/>
    </location>
</feature>
<dbReference type="FunCoup" id="A0A6J2XFA7">
    <property type="interactions" value="12"/>
</dbReference>
<dbReference type="GO" id="GO:0034518">
    <property type="term" value="C:RNA cap binding complex"/>
    <property type="evidence" value="ECO:0007669"/>
    <property type="project" value="TreeGrafter"/>
</dbReference>
<keyword evidence="5" id="KW-0648">Protein biosynthesis</keyword>
<dbReference type="GO" id="GO:0045727">
    <property type="term" value="P:positive regulation of translation"/>
    <property type="evidence" value="ECO:0007669"/>
    <property type="project" value="InterPro"/>
</dbReference>
<dbReference type="OrthoDB" id="6357832at2759"/>
<name>A0A6J2XFA7_SITOR</name>
<protein>
    <submittedName>
        <fullName evidence="5">Eukaryotic translation initiation factor 4E-binding protein Mextli isoform X1</fullName>
    </submittedName>
</protein>
<dbReference type="SUPFAM" id="SSF54791">
    <property type="entry name" value="Eukaryotic type KH-domain (KH-domain type I)"/>
    <property type="match status" value="1"/>
</dbReference>
<dbReference type="GO" id="GO:0005737">
    <property type="term" value="C:cytoplasm"/>
    <property type="evidence" value="ECO:0007669"/>
    <property type="project" value="TreeGrafter"/>
</dbReference>
<dbReference type="PANTHER" id="PTHR20849">
    <property type="entry name" value="EUKARYOTIC TRANSLATION INITIATION FACTOR 4E-BINDING PROTEIN MEXTLI"/>
    <property type="match status" value="1"/>
</dbReference>
<dbReference type="Gene3D" id="3.30.1370.10">
    <property type="entry name" value="K Homology domain, type 1"/>
    <property type="match status" value="1"/>
</dbReference>
<dbReference type="InterPro" id="IPR004087">
    <property type="entry name" value="KH_dom"/>
</dbReference>
<dbReference type="GO" id="GO:1901190">
    <property type="term" value="P:regulation of formation of translation initiation ternary complex"/>
    <property type="evidence" value="ECO:0007669"/>
    <property type="project" value="TreeGrafter"/>
</dbReference>
<dbReference type="CTD" id="33686"/>
<evidence type="ECO:0000256" key="1">
    <source>
        <dbReference type="PROSITE-ProRule" id="PRU00117"/>
    </source>
</evidence>
<keyword evidence="5" id="KW-0396">Initiation factor</keyword>
<dbReference type="Gene3D" id="1.25.40.180">
    <property type="match status" value="1"/>
</dbReference>
<dbReference type="Pfam" id="PF00013">
    <property type="entry name" value="KH_1"/>
    <property type="match status" value="1"/>
</dbReference>
<feature type="domain" description="K Homology" evidence="3">
    <location>
        <begin position="297"/>
        <end position="368"/>
    </location>
</feature>
<dbReference type="GeneID" id="115877544"/>
<gene>
    <name evidence="5" type="primary">LOC115877544</name>
</gene>
<dbReference type="GO" id="GO:0008190">
    <property type="term" value="F:eukaryotic initiation factor 4E binding"/>
    <property type="evidence" value="ECO:0007669"/>
    <property type="project" value="InterPro"/>
</dbReference>
<dbReference type="RefSeq" id="XP_030749640.1">
    <property type="nucleotide sequence ID" value="XM_030893780.1"/>
</dbReference>
<organism evidence="4 5">
    <name type="scientific">Sitophilus oryzae</name>
    <name type="common">Rice weevil</name>
    <name type="synonym">Curculio oryzae</name>
    <dbReference type="NCBI Taxonomy" id="7048"/>
    <lineage>
        <taxon>Eukaryota</taxon>
        <taxon>Metazoa</taxon>
        <taxon>Ecdysozoa</taxon>
        <taxon>Arthropoda</taxon>
        <taxon>Hexapoda</taxon>
        <taxon>Insecta</taxon>
        <taxon>Pterygota</taxon>
        <taxon>Neoptera</taxon>
        <taxon>Endopterygota</taxon>
        <taxon>Coleoptera</taxon>
        <taxon>Polyphaga</taxon>
        <taxon>Cucujiformia</taxon>
        <taxon>Curculionidae</taxon>
        <taxon>Dryophthorinae</taxon>
        <taxon>Sitophilus</taxon>
    </lineage>
</organism>
<dbReference type="GO" id="GO:0003743">
    <property type="term" value="F:translation initiation factor activity"/>
    <property type="evidence" value="ECO:0007669"/>
    <property type="project" value="UniProtKB-KW"/>
</dbReference>
<reference evidence="5" key="1">
    <citation type="submission" date="2025-08" db="UniProtKB">
        <authorList>
            <consortium name="RefSeq"/>
        </authorList>
    </citation>
    <scope>IDENTIFICATION</scope>
    <source>
        <tissue evidence="5">Gonads</tissue>
    </source>
</reference>
<dbReference type="PROSITE" id="PS50084">
    <property type="entry name" value="KH_TYPE_1"/>
    <property type="match status" value="1"/>
</dbReference>
<dbReference type="GO" id="GO:0003723">
    <property type="term" value="F:RNA binding"/>
    <property type="evidence" value="ECO:0007669"/>
    <property type="project" value="UniProtKB-UniRule"/>
</dbReference>
<dbReference type="KEGG" id="soy:115877544"/>
<dbReference type="InterPro" id="IPR004088">
    <property type="entry name" value="KH_dom_type_1"/>
</dbReference>
<dbReference type="FunFam" id="3.30.1370.10:FF:000072">
    <property type="entry name" value="Uncharacterized protein, isoform A"/>
    <property type="match status" value="1"/>
</dbReference>
<dbReference type="Proteomes" id="UP000504635">
    <property type="component" value="Unplaced"/>
</dbReference>
<feature type="region of interest" description="Disordered" evidence="2">
    <location>
        <begin position="368"/>
        <end position="403"/>
    </location>
</feature>
<dbReference type="PANTHER" id="PTHR20849:SF2">
    <property type="entry name" value="EUKARYOTIC TRANSLATION INITIATION FACTOR 4E-BINDING PROTEIN MEXTLI"/>
    <property type="match status" value="1"/>
</dbReference>
<proteinExistence type="predicted"/>
<keyword evidence="1" id="KW-0694">RNA-binding</keyword>
<dbReference type="SMART" id="SM00322">
    <property type="entry name" value="KH"/>
    <property type="match status" value="1"/>
</dbReference>
<dbReference type="AlphaFoldDB" id="A0A6J2XFA7"/>
<sequence length="644" mass="70854">MNLAKKFEKIHLSRIKVLQRSRRNKENTSSFIGFSRGFSKGSKPYYLKKSTHACDDITCTCVLKVDSSRCFDSRINSVGEIFDDNITNKKFDSQQGHKRFPQTKMSSGLASRLKHPKKHELVKSHSQAQILANKLRQDGVMVAVEGVLQAVDQVAALLISNIPDINYKDSIINLCQHLKVYGAYLEILYKEQLDHAFKVFRDKAQDDTRVDMLSRLHLLELIELRAKGWKGTDGMNMYYKKKLNQCSQVDLSDSVTSIADSMSSVLTLNSSQPLLGPGEVIKPSGKFAKPTRIPGKKYCKDEVVIRNADSGKVMGIKGRRVHMIEELSETIISFQRVSPGAKERLVQITGANEESINHAKQLIEDTIRRNASPVREGSSGAGGPLTGSSSSINSSASDDSALPSSARASRALMHSLSTPDANLGEYKYTVITNGHTIKITGDNLDLVRTSKLVLDEYFSGETIHDAAQFYSFDSLPQPVLPDSILDSPISPPDALPAAWPLVNGQTPLTPTTAAASTVPSPATPPAAPPKDEPDQKNTLRQPRLSAEDVLKAAKISQVADASPVTTPKTPNFVKNPLTYSIEILAQLAMSPLCLSEPNEWERILQEYPTLARKVVQSFDAKQYLSIRTEEPIGLLNSDDIPEDV</sequence>
<keyword evidence="4" id="KW-1185">Reference proteome</keyword>
<feature type="compositionally biased region" description="Low complexity" evidence="2">
    <location>
        <begin position="388"/>
        <end position="403"/>
    </location>
</feature>
<evidence type="ECO:0000259" key="3">
    <source>
        <dbReference type="SMART" id="SM00322"/>
    </source>
</evidence>
<feature type="compositionally biased region" description="Low complexity" evidence="2">
    <location>
        <begin position="506"/>
        <end position="520"/>
    </location>
</feature>
<evidence type="ECO:0000313" key="4">
    <source>
        <dbReference type="Proteomes" id="UP000504635"/>
    </source>
</evidence>
<dbReference type="InterPro" id="IPR036612">
    <property type="entry name" value="KH_dom_type_1_sf"/>
</dbReference>
<dbReference type="InParanoid" id="A0A6J2XFA7"/>
<accession>A0A6J2XFA7</accession>
<evidence type="ECO:0000313" key="5">
    <source>
        <dbReference type="RefSeq" id="XP_030749640.1"/>
    </source>
</evidence>